<dbReference type="EnsemblMetazoa" id="OVOC7723.1">
    <property type="protein sequence ID" value="OVOC7723.1"/>
    <property type="gene ID" value="WBGene00244532"/>
</dbReference>
<evidence type="ECO:0000313" key="2">
    <source>
        <dbReference type="Proteomes" id="UP000024404"/>
    </source>
</evidence>
<reference evidence="2" key="1">
    <citation type="submission" date="2013-10" db="EMBL/GenBank/DDBJ databases">
        <title>Genome sequencing of Onchocerca volvulus.</title>
        <authorList>
            <person name="Cotton J."/>
            <person name="Tsai J."/>
            <person name="Stanley E."/>
            <person name="Tracey A."/>
            <person name="Holroyd N."/>
            <person name="Lustigman S."/>
            <person name="Berriman M."/>
        </authorList>
    </citation>
    <scope>NUCLEOTIDE SEQUENCE</scope>
</reference>
<organism evidence="1 2">
    <name type="scientific">Onchocerca volvulus</name>
    <dbReference type="NCBI Taxonomy" id="6282"/>
    <lineage>
        <taxon>Eukaryota</taxon>
        <taxon>Metazoa</taxon>
        <taxon>Ecdysozoa</taxon>
        <taxon>Nematoda</taxon>
        <taxon>Chromadorea</taxon>
        <taxon>Rhabditida</taxon>
        <taxon>Spirurina</taxon>
        <taxon>Spiruromorpha</taxon>
        <taxon>Filarioidea</taxon>
        <taxon>Onchocercidae</taxon>
        <taxon>Onchocerca</taxon>
    </lineage>
</organism>
<proteinExistence type="predicted"/>
<keyword evidence="2" id="KW-1185">Reference proteome</keyword>
<protein>
    <submittedName>
        <fullName evidence="1">Uncharacterized protein</fullName>
    </submittedName>
</protein>
<evidence type="ECO:0000313" key="1">
    <source>
        <dbReference type="EnsemblMetazoa" id="OVOC7723.1"/>
    </source>
</evidence>
<sequence>MTGLNRINEALKEIKGECEMTNIKSETKERQKKGKSLEDLIEKLTTLVNHQV</sequence>
<dbReference type="AlphaFoldDB" id="A0A8R1Y372"/>
<name>A0A8R1Y372_ONCVO</name>
<dbReference type="Proteomes" id="UP000024404">
    <property type="component" value="Unassembled WGS sequence"/>
</dbReference>
<accession>A0A8R1Y372</accession>
<dbReference type="EMBL" id="CMVM020000230">
    <property type="status" value="NOT_ANNOTATED_CDS"/>
    <property type="molecule type" value="Genomic_DNA"/>
</dbReference>
<reference evidence="1" key="2">
    <citation type="submission" date="2022-06" db="UniProtKB">
        <authorList>
            <consortium name="EnsemblMetazoa"/>
        </authorList>
    </citation>
    <scope>IDENTIFICATION</scope>
</reference>